<sequence length="210" mass="23282">MASLLAAPSFSPQLRIFQGLRTKAIKTLNSVQLPAIRCSLNSNQTLKTCKICKTQFDPLLNTLVLAAFTLLILACPEIDITSGRKGRRIVWVSCEIEVLGIVGGSWMRRNFQDMFSIRIAVNREATELNVDAVQLLGVLDPMVNWCNLSFPVFQKESDKINLGLGNDFNFRGISFIELGGCNYISAGGNSCYRHCGQRQSSLLAFVDCLR</sequence>
<evidence type="ECO:0000313" key="1">
    <source>
        <dbReference type="EMBL" id="RVW45716.1"/>
    </source>
</evidence>
<evidence type="ECO:0000313" key="2">
    <source>
        <dbReference type="Proteomes" id="UP000288805"/>
    </source>
</evidence>
<name>A0A438ED04_VITVI</name>
<accession>A0A438ED04</accession>
<gene>
    <name evidence="1" type="ORF">CK203_095018</name>
</gene>
<dbReference type="EMBL" id="QGNW01001317">
    <property type="protein sequence ID" value="RVW45716.1"/>
    <property type="molecule type" value="Genomic_DNA"/>
</dbReference>
<protein>
    <submittedName>
        <fullName evidence="1">Uncharacterized protein</fullName>
    </submittedName>
</protein>
<dbReference type="AlphaFoldDB" id="A0A438ED04"/>
<reference evidence="1 2" key="1">
    <citation type="journal article" date="2018" name="PLoS Genet.">
        <title>Population sequencing reveals clonal diversity and ancestral inbreeding in the grapevine cultivar Chardonnay.</title>
        <authorList>
            <person name="Roach M.J."/>
            <person name="Johnson D.L."/>
            <person name="Bohlmann J."/>
            <person name="van Vuuren H.J."/>
            <person name="Jones S.J."/>
            <person name="Pretorius I.S."/>
            <person name="Schmidt S.A."/>
            <person name="Borneman A.R."/>
        </authorList>
    </citation>
    <scope>NUCLEOTIDE SEQUENCE [LARGE SCALE GENOMIC DNA]</scope>
    <source>
        <strain evidence="2">cv. Chardonnay</strain>
        <tissue evidence="1">Leaf</tissue>
    </source>
</reference>
<comment type="caution">
    <text evidence="1">The sequence shown here is derived from an EMBL/GenBank/DDBJ whole genome shotgun (WGS) entry which is preliminary data.</text>
</comment>
<dbReference type="Proteomes" id="UP000288805">
    <property type="component" value="Unassembled WGS sequence"/>
</dbReference>
<organism evidence="1 2">
    <name type="scientific">Vitis vinifera</name>
    <name type="common">Grape</name>
    <dbReference type="NCBI Taxonomy" id="29760"/>
    <lineage>
        <taxon>Eukaryota</taxon>
        <taxon>Viridiplantae</taxon>
        <taxon>Streptophyta</taxon>
        <taxon>Embryophyta</taxon>
        <taxon>Tracheophyta</taxon>
        <taxon>Spermatophyta</taxon>
        <taxon>Magnoliopsida</taxon>
        <taxon>eudicotyledons</taxon>
        <taxon>Gunneridae</taxon>
        <taxon>Pentapetalae</taxon>
        <taxon>rosids</taxon>
        <taxon>Vitales</taxon>
        <taxon>Vitaceae</taxon>
        <taxon>Viteae</taxon>
        <taxon>Vitis</taxon>
    </lineage>
</organism>
<proteinExistence type="predicted"/>